<proteinExistence type="predicted"/>
<evidence type="ECO:0000259" key="7">
    <source>
        <dbReference type="PROSITE" id="PS51656"/>
    </source>
</evidence>
<keyword evidence="8" id="KW-0560">Oxidoreductase</keyword>
<feature type="domain" description="4Fe-4S ferredoxin-type" evidence="6">
    <location>
        <begin position="31"/>
        <end position="60"/>
    </location>
</feature>
<dbReference type="AlphaFoldDB" id="A0A0P8X5J6"/>
<dbReference type="Gene3D" id="3.40.950.10">
    <property type="entry name" value="Fe-only Hydrogenase (Larger Subunit), Chain L, domain 3"/>
    <property type="match status" value="1"/>
</dbReference>
<dbReference type="GO" id="GO:0046872">
    <property type="term" value="F:metal ion binding"/>
    <property type="evidence" value="ECO:0007669"/>
    <property type="project" value="UniProtKB-KW"/>
</dbReference>
<dbReference type="InterPro" id="IPR013656">
    <property type="entry name" value="PAS_4"/>
</dbReference>
<dbReference type="PANTHER" id="PTHR11615">
    <property type="entry name" value="NITRATE, FORMATE, IRON DEHYDROGENASE"/>
    <property type="match status" value="1"/>
</dbReference>
<accession>A0A0P8X5J6</accession>
<dbReference type="OrthoDB" id="9798098at2"/>
<evidence type="ECO:0000313" key="9">
    <source>
        <dbReference type="Proteomes" id="UP000050326"/>
    </source>
</evidence>
<dbReference type="InterPro" id="IPR007202">
    <property type="entry name" value="4Fe-4S_dom"/>
</dbReference>
<sequence length="573" mass="64562">MSIIQYKKADCRNCYKCIRQCPVKAIAYKNDQVEIIDEDCILCGNCLSVCPQNAKSIRRDIELVKASINKKEKVYVSLAPSFAAAFENVNERLMTHALEKLGFIYVEETALAAYHVSRQYEKLMSERKMKNIITTACPSIVYLVERYYPELVDMLAPVISPMVAHGKMLKEMYGPRIKVVFIGPCASKKQEFKDINNAGVISFVLTFQELKEWMADEGIYLNGQFSEDIKKLKETSGRIYPLPGGILKTIDSKFKKNYKSISIDGVDRCIKALDSIKNEGMENYFIEMNSCAGGCIGGPCMSEVKGGLIEARTRLIDYIRKNSAKIGQPNISEPKIDFSRKFSPRSHNNTVPSDEVIQEILNSTGKFTPDKELNCGACGYSTCRDKAIAVYNKKAQLYMCMPYMKERAESISNLVISTAPQAIFALDSELRIQELNNSARELFGLKSEIAEGRSIHEILKCPDIEKVMISGTNINDSKYYYEEHGVTVEQSIIYIPEQKTTILIIKDITKEEQRRKQMHQLSTENVELAQKVIDKQMRVAQEIASLLGETTAETKVALTKLKKSIVAEVGDAE</sequence>
<comment type="caution">
    <text evidence="8">The sequence shown here is derived from an EMBL/GenBank/DDBJ whole genome shotgun (WGS) entry which is preliminary data.</text>
</comment>
<dbReference type="RefSeq" id="WP_054873375.1">
    <property type="nucleotide sequence ID" value="NZ_LKET01000014.1"/>
</dbReference>
<feature type="domain" description="4Fe-4S" evidence="7">
    <location>
        <begin position="352"/>
        <end position="417"/>
    </location>
</feature>
<dbReference type="PROSITE" id="PS00198">
    <property type="entry name" value="4FE4S_FER_1"/>
    <property type="match status" value="1"/>
</dbReference>
<protein>
    <submittedName>
        <fullName evidence="8">Iron hydrogenase 1</fullName>
        <ecNumber evidence="8">1.12.7.2</ecNumber>
    </submittedName>
</protein>
<dbReference type="Pfam" id="PF08448">
    <property type="entry name" value="PAS_4"/>
    <property type="match status" value="1"/>
</dbReference>
<keyword evidence="3" id="KW-0408">Iron</keyword>
<evidence type="ECO:0000256" key="3">
    <source>
        <dbReference type="ARBA" id="ARBA00023004"/>
    </source>
</evidence>
<keyword evidence="4" id="KW-0411">Iron-sulfur</keyword>
<dbReference type="EMBL" id="LKET01000014">
    <property type="protein sequence ID" value="KPU46111.1"/>
    <property type="molecule type" value="Genomic_DNA"/>
</dbReference>
<organism evidence="8 9">
    <name type="scientific">Oxobacter pfennigii</name>
    <dbReference type="NCBI Taxonomy" id="36849"/>
    <lineage>
        <taxon>Bacteria</taxon>
        <taxon>Bacillati</taxon>
        <taxon>Bacillota</taxon>
        <taxon>Clostridia</taxon>
        <taxon>Eubacteriales</taxon>
        <taxon>Clostridiaceae</taxon>
        <taxon>Oxobacter</taxon>
    </lineage>
</organism>
<dbReference type="SUPFAM" id="SSF54862">
    <property type="entry name" value="4Fe-4S ferredoxins"/>
    <property type="match status" value="1"/>
</dbReference>
<dbReference type="SMART" id="SM00091">
    <property type="entry name" value="PAS"/>
    <property type="match status" value="1"/>
</dbReference>
<keyword evidence="9" id="KW-1185">Reference proteome</keyword>
<feature type="domain" description="PAS" evidence="5">
    <location>
        <begin position="408"/>
        <end position="459"/>
    </location>
</feature>
<dbReference type="PROSITE" id="PS51656">
    <property type="entry name" value="4FE4S"/>
    <property type="match status" value="1"/>
</dbReference>
<dbReference type="InterPro" id="IPR017896">
    <property type="entry name" value="4Fe4S_Fe-S-bd"/>
</dbReference>
<evidence type="ECO:0000256" key="1">
    <source>
        <dbReference type="ARBA" id="ARBA00022485"/>
    </source>
</evidence>
<dbReference type="Pfam" id="PF04060">
    <property type="entry name" value="FeS"/>
    <property type="match status" value="1"/>
</dbReference>
<keyword evidence="1" id="KW-0004">4Fe-4S</keyword>
<dbReference type="InterPro" id="IPR000014">
    <property type="entry name" value="PAS"/>
</dbReference>
<dbReference type="Gene3D" id="3.30.70.20">
    <property type="match status" value="1"/>
</dbReference>
<dbReference type="NCBIfam" id="TIGR00229">
    <property type="entry name" value="sensory_box"/>
    <property type="match status" value="1"/>
</dbReference>
<dbReference type="PATRIC" id="fig|36849.3.peg.244"/>
<keyword evidence="2" id="KW-0479">Metal-binding</keyword>
<dbReference type="PROSITE" id="PS51379">
    <property type="entry name" value="4FE4S_FER_2"/>
    <property type="match status" value="2"/>
</dbReference>
<evidence type="ECO:0000259" key="6">
    <source>
        <dbReference type="PROSITE" id="PS51379"/>
    </source>
</evidence>
<dbReference type="PROSITE" id="PS50112">
    <property type="entry name" value="PAS"/>
    <property type="match status" value="1"/>
</dbReference>
<dbReference type="GO" id="GO:0006355">
    <property type="term" value="P:regulation of DNA-templated transcription"/>
    <property type="evidence" value="ECO:0007669"/>
    <property type="project" value="InterPro"/>
</dbReference>
<dbReference type="CDD" id="cd00130">
    <property type="entry name" value="PAS"/>
    <property type="match status" value="1"/>
</dbReference>
<dbReference type="SUPFAM" id="SSF53920">
    <property type="entry name" value="Fe-only hydrogenase"/>
    <property type="match status" value="1"/>
</dbReference>
<reference evidence="8 9" key="1">
    <citation type="submission" date="2015-09" db="EMBL/GenBank/DDBJ databases">
        <title>Genome sequence of Oxobacter pfennigii DSM 3222.</title>
        <authorList>
            <person name="Poehlein A."/>
            <person name="Bengelsdorf F.R."/>
            <person name="Schiel-Bengelsdorf B."/>
            <person name="Duerre P."/>
            <person name="Daniel R."/>
        </authorList>
    </citation>
    <scope>NUCLEOTIDE SEQUENCE [LARGE SCALE GENOMIC DNA]</scope>
    <source>
        <strain evidence="8 9">DSM 3222</strain>
    </source>
</reference>
<dbReference type="InterPro" id="IPR035965">
    <property type="entry name" value="PAS-like_dom_sf"/>
</dbReference>
<dbReference type="Proteomes" id="UP000050326">
    <property type="component" value="Unassembled WGS sequence"/>
</dbReference>
<feature type="domain" description="4Fe-4S ferredoxin-type" evidence="6">
    <location>
        <begin position="2"/>
        <end position="30"/>
    </location>
</feature>
<dbReference type="GO" id="GO:0051539">
    <property type="term" value="F:4 iron, 4 sulfur cluster binding"/>
    <property type="evidence" value="ECO:0007669"/>
    <property type="project" value="UniProtKB-KW"/>
</dbReference>
<gene>
    <name evidence="8" type="ORF">OXPF_02210</name>
</gene>
<name>A0A0P8X5J6_9CLOT</name>
<dbReference type="InterPro" id="IPR017900">
    <property type="entry name" value="4Fe4S_Fe_S_CS"/>
</dbReference>
<evidence type="ECO:0000256" key="2">
    <source>
        <dbReference type="ARBA" id="ARBA00022723"/>
    </source>
</evidence>
<evidence type="ECO:0000256" key="4">
    <source>
        <dbReference type="ARBA" id="ARBA00023014"/>
    </source>
</evidence>
<evidence type="ECO:0000313" key="8">
    <source>
        <dbReference type="EMBL" id="KPU46111.1"/>
    </source>
</evidence>
<dbReference type="InterPro" id="IPR009016">
    <property type="entry name" value="Fe_hydrogenase"/>
</dbReference>
<dbReference type="Gene3D" id="3.30.450.20">
    <property type="entry name" value="PAS domain"/>
    <property type="match status" value="1"/>
</dbReference>
<evidence type="ECO:0000259" key="5">
    <source>
        <dbReference type="PROSITE" id="PS50112"/>
    </source>
</evidence>
<dbReference type="Pfam" id="PF02906">
    <property type="entry name" value="Fe_hyd_lg_C"/>
    <property type="match status" value="1"/>
</dbReference>
<dbReference type="GO" id="GO:0008901">
    <property type="term" value="F:ferredoxin hydrogenase activity"/>
    <property type="evidence" value="ECO:0007669"/>
    <property type="project" value="UniProtKB-EC"/>
</dbReference>
<dbReference type="STRING" id="36849.OXPF_02210"/>
<dbReference type="SUPFAM" id="SSF55785">
    <property type="entry name" value="PYP-like sensor domain (PAS domain)"/>
    <property type="match status" value="1"/>
</dbReference>
<dbReference type="Gene3D" id="1.10.15.40">
    <property type="entry name" value="Electron transport complex subunit B, putative Fe-S cluster"/>
    <property type="match status" value="1"/>
</dbReference>
<dbReference type="InterPro" id="IPR004108">
    <property type="entry name" value="Fe_hydrogenase_lsu_C"/>
</dbReference>
<dbReference type="EC" id="1.12.7.2" evidence="8"/>
<dbReference type="InterPro" id="IPR050340">
    <property type="entry name" value="Cytosolic_Fe-S_CAF"/>
</dbReference>
<dbReference type="Pfam" id="PF13237">
    <property type="entry name" value="Fer4_10"/>
    <property type="match status" value="1"/>
</dbReference>